<dbReference type="OrthoDB" id="10054700at2759"/>
<sequence>MARRQSDSTDRSQEICYLQESVNGIKMESVFDGKLGGDGKFDRSIYLELYSGPMGIDRTLAGSRYFIDEPRFNVCLLGHMGDYIDFVRQKKCAKYDGLIQRFHICAPEPIFYKAKEIIKTPVPKYSMTVLLFIVHKLNLNPVTFTLDESATEFFCETEQFSKRYDMFLT</sequence>
<name>A0A813W0X8_9BILA</name>
<reference evidence="1" key="1">
    <citation type="submission" date="2021-02" db="EMBL/GenBank/DDBJ databases">
        <authorList>
            <person name="Nowell W R."/>
        </authorList>
    </citation>
    <scope>NUCLEOTIDE SEQUENCE</scope>
    <source>
        <strain evidence="1">Ploen Becks lab</strain>
    </source>
</reference>
<evidence type="ECO:0000313" key="2">
    <source>
        <dbReference type="Proteomes" id="UP000663879"/>
    </source>
</evidence>
<dbReference type="EMBL" id="CAJNOC010001199">
    <property type="protein sequence ID" value="CAF0844111.1"/>
    <property type="molecule type" value="Genomic_DNA"/>
</dbReference>
<proteinExistence type="predicted"/>
<comment type="caution">
    <text evidence="1">The sequence shown here is derived from an EMBL/GenBank/DDBJ whole genome shotgun (WGS) entry which is preliminary data.</text>
</comment>
<accession>A0A813W0X8</accession>
<evidence type="ECO:0000313" key="1">
    <source>
        <dbReference type="EMBL" id="CAF0844111.1"/>
    </source>
</evidence>
<dbReference type="Proteomes" id="UP000663879">
    <property type="component" value="Unassembled WGS sequence"/>
</dbReference>
<dbReference type="AlphaFoldDB" id="A0A813W0X8"/>
<gene>
    <name evidence="1" type="ORF">OXX778_LOCUS8610</name>
</gene>
<protein>
    <submittedName>
        <fullName evidence="1">Uncharacterized protein</fullName>
    </submittedName>
</protein>
<organism evidence="1 2">
    <name type="scientific">Brachionus calyciflorus</name>
    <dbReference type="NCBI Taxonomy" id="104777"/>
    <lineage>
        <taxon>Eukaryota</taxon>
        <taxon>Metazoa</taxon>
        <taxon>Spiralia</taxon>
        <taxon>Gnathifera</taxon>
        <taxon>Rotifera</taxon>
        <taxon>Eurotatoria</taxon>
        <taxon>Monogononta</taxon>
        <taxon>Pseudotrocha</taxon>
        <taxon>Ploima</taxon>
        <taxon>Brachionidae</taxon>
        <taxon>Brachionus</taxon>
    </lineage>
</organism>
<keyword evidence="2" id="KW-1185">Reference proteome</keyword>